<feature type="repeat" description="PPR" evidence="2">
    <location>
        <begin position="312"/>
        <end position="342"/>
    </location>
</feature>
<dbReference type="Proteomes" id="UP000501690">
    <property type="component" value="Linkage Group LG6"/>
</dbReference>
<keyword evidence="4" id="KW-0378">Hydrolase</keyword>
<dbReference type="SUPFAM" id="SSF48452">
    <property type="entry name" value="TPR-like"/>
    <property type="match status" value="1"/>
</dbReference>
<dbReference type="InterPro" id="IPR046848">
    <property type="entry name" value="E_motif"/>
</dbReference>
<keyword evidence="4" id="KW-0540">Nuclease</keyword>
<evidence type="ECO:0000256" key="2">
    <source>
        <dbReference type="PROSITE-ProRule" id="PRU00708"/>
    </source>
</evidence>
<dbReference type="Pfam" id="PF01535">
    <property type="entry name" value="PPR"/>
    <property type="match status" value="2"/>
</dbReference>
<dbReference type="PROSITE" id="PS51375">
    <property type="entry name" value="PPR"/>
    <property type="match status" value="3"/>
</dbReference>
<dbReference type="GO" id="GO:0099402">
    <property type="term" value="P:plant organ development"/>
    <property type="evidence" value="ECO:0007669"/>
    <property type="project" value="UniProtKB-ARBA"/>
</dbReference>
<dbReference type="AlphaFoldDB" id="A0A4D6M9Z8"/>
<dbReference type="FunFam" id="1.25.40.10:FF:000090">
    <property type="entry name" value="Pentatricopeptide repeat-containing protein, chloroplastic"/>
    <property type="match status" value="1"/>
</dbReference>
<proteinExistence type="predicted"/>
<reference evidence="4 5" key="1">
    <citation type="submission" date="2019-04" db="EMBL/GenBank/DDBJ databases">
        <title>An improved genome assembly and genetic linkage map for asparagus bean, Vigna unguiculata ssp. sesquipedialis.</title>
        <authorList>
            <person name="Xia Q."/>
            <person name="Zhang R."/>
            <person name="Dong Y."/>
        </authorList>
    </citation>
    <scope>NUCLEOTIDE SEQUENCE [LARGE SCALE GENOMIC DNA]</scope>
    <source>
        <tissue evidence="4">Leaf</tissue>
    </source>
</reference>
<dbReference type="PANTHER" id="PTHR47926">
    <property type="entry name" value="PENTATRICOPEPTIDE REPEAT-CONTAINING PROTEIN"/>
    <property type="match status" value="1"/>
</dbReference>
<feature type="compositionally biased region" description="Low complexity" evidence="3">
    <location>
        <begin position="8"/>
        <end position="17"/>
    </location>
</feature>
<dbReference type="FunFam" id="1.25.40.10:FF:000158">
    <property type="entry name" value="pentatricopeptide repeat-containing protein At2g33680"/>
    <property type="match status" value="1"/>
</dbReference>
<name>A0A4D6M9Z8_VIGUN</name>
<dbReference type="FunFam" id="1.25.40.10:FF:001381">
    <property type="entry name" value="Pentatricopeptide repeat-containing protein At1g50270"/>
    <property type="match status" value="1"/>
</dbReference>
<protein>
    <submittedName>
        <fullName evidence="4">Structure-specific endonuclease subunit SLX1</fullName>
    </submittedName>
</protein>
<feature type="region of interest" description="Disordered" evidence="3">
    <location>
        <begin position="1"/>
        <end position="24"/>
    </location>
</feature>
<dbReference type="NCBIfam" id="TIGR00756">
    <property type="entry name" value="PPR"/>
    <property type="match status" value="2"/>
</dbReference>
<dbReference type="InterPro" id="IPR046960">
    <property type="entry name" value="PPR_At4g14850-like_plant"/>
</dbReference>
<accession>A0A4D6M9Z8</accession>
<dbReference type="Pfam" id="PF13041">
    <property type="entry name" value="PPR_2"/>
    <property type="match status" value="2"/>
</dbReference>
<dbReference type="GO" id="GO:0004519">
    <property type="term" value="F:endonuclease activity"/>
    <property type="evidence" value="ECO:0007669"/>
    <property type="project" value="UniProtKB-KW"/>
</dbReference>
<evidence type="ECO:0000313" key="4">
    <source>
        <dbReference type="EMBL" id="QCD98209.1"/>
    </source>
</evidence>
<feature type="repeat" description="PPR" evidence="2">
    <location>
        <begin position="242"/>
        <end position="276"/>
    </location>
</feature>
<feature type="repeat" description="PPR" evidence="2">
    <location>
        <begin position="343"/>
        <end position="377"/>
    </location>
</feature>
<evidence type="ECO:0000256" key="3">
    <source>
        <dbReference type="SAM" id="MobiDB-lite"/>
    </source>
</evidence>
<dbReference type="EMBL" id="CP039350">
    <property type="protein sequence ID" value="QCD98209.1"/>
    <property type="molecule type" value="Genomic_DNA"/>
</dbReference>
<dbReference type="PANTHER" id="PTHR47926:SF490">
    <property type="entry name" value="REPEAT-LIKE SUPERFAMILY PROTEIN, PUTATIVE-RELATED"/>
    <property type="match status" value="1"/>
</dbReference>
<keyword evidence="5" id="KW-1185">Reference proteome</keyword>
<sequence>MEPLPLDTTATPTSGTTPAPPESPATILTTVASPAGDDIAIRFTRPCTNVRNAHNVFPSAFQTGAAPIPFTAARFSSPEVAAGRRQQLQPQKKVRQIKAQLIRRNLYPNTRIAEHFIGACYSHGLINSALLLFTTLPPSPHVYIFNTLIRVFSQSQTPHTTLLIYAHMRRNNVLPNNFTFPPLFKALSEARHVTQARCVHTHVLKLGHHQDLFVGNALLDVYASSRQVGLCRSLFDEMLQRDVVSWSVLIAGYNNVGNYDDALVVFEQMQYAGFVPNRVTMINALHACAHSGNVEMGAWIHGAVKREGWELDVILGTALVDMYGKCGRVEEGLSVFWSMKEKNVFTWNAVVKGLALAKSGQEAIRWFNRMEKEGVRADEVTLLAVLSACSHSGLVDKGSEIFGLLVDGRYGFCANVKHYACMVDVLARFGRLHEAVEFMGRMPFGPTKAMWGSLLFGSKVQGDLELGLLAAEKLIELDQENSTYYVHLSNIYAAMGRWGDVEKVRGVMKDRQLNKDLGYSSVENSKSAITSVLAHYASTCISCLSVIKDAGTVMLGYITVGDVQGCHSGLVDKGSEIFGLLVDGRYGFCANVKHYACMVDVLARFGRLHEAVEFMGRMPFGPTKAMWGSLLFGSKVQGDLELGLLAAEKLIELDQENSTYYVHLSNIYAAMGRWGDVEKVRGVMKDRQLNKDLGYSSVENSKSAITSVLAHYASTCISCLSVIKDAGTVMLGYITVGDVQGW</sequence>
<organism evidence="4 5">
    <name type="scientific">Vigna unguiculata</name>
    <name type="common">Cowpea</name>
    <dbReference type="NCBI Taxonomy" id="3917"/>
    <lineage>
        <taxon>Eukaryota</taxon>
        <taxon>Viridiplantae</taxon>
        <taxon>Streptophyta</taxon>
        <taxon>Embryophyta</taxon>
        <taxon>Tracheophyta</taxon>
        <taxon>Spermatophyta</taxon>
        <taxon>Magnoliopsida</taxon>
        <taxon>eudicotyledons</taxon>
        <taxon>Gunneridae</taxon>
        <taxon>Pentapetalae</taxon>
        <taxon>rosids</taxon>
        <taxon>fabids</taxon>
        <taxon>Fabales</taxon>
        <taxon>Fabaceae</taxon>
        <taxon>Papilionoideae</taxon>
        <taxon>50 kb inversion clade</taxon>
        <taxon>NPAAA clade</taxon>
        <taxon>indigoferoid/millettioid clade</taxon>
        <taxon>Phaseoleae</taxon>
        <taxon>Vigna</taxon>
    </lineage>
</organism>
<dbReference type="GO" id="GO:0003723">
    <property type="term" value="F:RNA binding"/>
    <property type="evidence" value="ECO:0007669"/>
    <property type="project" value="InterPro"/>
</dbReference>
<dbReference type="GO" id="GO:0009451">
    <property type="term" value="P:RNA modification"/>
    <property type="evidence" value="ECO:0007669"/>
    <property type="project" value="InterPro"/>
</dbReference>
<keyword evidence="1" id="KW-0677">Repeat</keyword>
<dbReference type="Gene3D" id="1.25.40.10">
    <property type="entry name" value="Tetratricopeptide repeat domain"/>
    <property type="match status" value="5"/>
</dbReference>
<keyword evidence="4" id="KW-0255">Endonuclease</keyword>
<dbReference type="Pfam" id="PF20431">
    <property type="entry name" value="E_motif"/>
    <property type="match status" value="2"/>
</dbReference>
<dbReference type="InterPro" id="IPR002885">
    <property type="entry name" value="PPR_rpt"/>
</dbReference>
<dbReference type="InterPro" id="IPR011990">
    <property type="entry name" value="TPR-like_helical_dom_sf"/>
</dbReference>
<gene>
    <name evidence="4" type="ORF">DEO72_LG6g2927</name>
</gene>
<evidence type="ECO:0000256" key="1">
    <source>
        <dbReference type="ARBA" id="ARBA00022737"/>
    </source>
</evidence>
<evidence type="ECO:0000313" key="5">
    <source>
        <dbReference type="Proteomes" id="UP000501690"/>
    </source>
</evidence>